<keyword evidence="3" id="KW-1185">Reference proteome</keyword>
<evidence type="ECO:0000313" key="2">
    <source>
        <dbReference type="EMBL" id="KAH3676680.1"/>
    </source>
</evidence>
<organism evidence="2 3">
    <name type="scientific">Ogataea polymorpha</name>
    <dbReference type="NCBI Taxonomy" id="460523"/>
    <lineage>
        <taxon>Eukaryota</taxon>
        <taxon>Fungi</taxon>
        <taxon>Dikarya</taxon>
        <taxon>Ascomycota</taxon>
        <taxon>Saccharomycotina</taxon>
        <taxon>Pichiomycetes</taxon>
        <taxon>Pichiales</taxon>
        <taxon>Pichiaceae</taxon>
        <taxon>Ogataea</taxon>
    </lineage>
</organism>
<dbReference type="EMBL" id="JAEUBD010000146">
    <property type="protein sequence ID" value="KAH3676680.1"/>
    <property type="molecule type" value="Genomic_DNA"/>
</dbReference>
<feature type="region of interest" description="Disordered" evidence="1">
    <location>
        <begin position="76"/>
        <end position="129"/>
    </location>
</feature>
<evidence type="ECO:0000313" key="3">
    <source>
        <dbReference type="Proteomes" id="UP000788993"/>
    </source>
</evidence>
<name>A0A9P8PSB8_9ASCO</name>
<feature type="compositionally biased region" description="Low complexity" evidence="1">
    <location>
        <begin position="97"/>
        <end position="111"/>
    </location>
</feature>
<dbReference type="Proteomes" id="UP000788993">
    <property type="component" value="Unassembled WGS sequence"/>
</dbReference>
<reference evidence="2" key="1">
    <citation type="journal article" date="2021" name="Open Biol.">
        <title>Shared evolutionary footprints suggest mitochondrial oxidative damage underlies multiple complex I losses in fungi.</title>
        <authorList>
            <person name="Schikora-Tamarit M.A."/>
            <person name="Marcet-Houben M."/>
            <person name="Nosek J."/>
            <person name="Gabaldon T."/>
        </authorList>
    </citation>
    <scope>NUCLEOTIDE SEQUENCE</scope>
    <source>
        <strain evidence="2">NCAIM Y.01608</strain>
    </source>
</reference>
<accession>A0A9P8PSB8</accession>
<gene>
    <name evidence="2" type="ORF">OGATHE_001169</name>
</gene>
<evidence type="ECO:0000256" key="1">
    <source>
        <dbReference type="SAM" id="MobiDB-lite"/>
    </source>
</evidence>
<dbReference type="AlphaFoldDB" id="A0A9P8PSB8"/>
<sequence>MSLDTGSSSVISNSNVSSLEVPAPLLMHGDKGYPISFESFGDELLSSASPFNRYASMSLVAILDRILQLTRSSISWTPSKGRSRSVPLRKTDPTEASVSQNQISSSFSGPSKALVESKETDRSWLMNSE</sequence>
<comment type="caution">
    <text evidence="2">The sequence shown here is derived from an EMBL/GenBank/DDBJ whole genome shotgun (WGS) entry which is preliminary data.</text>
</comment>
<protein>
    <submittedName>
        <fullName evidence="2">Uncharacterized protein</fullName>
    </submittedName>
</protein>
<proteinExistence type="predicted"/>
<reference evidence="2" key="2">
    <citation type="submission" date="2021-01" db="EMBL/GenBank/DDBJ databases">
        <authorList>
            <person name="Schikora-Tamarit M.A."/>
        </authorList>
    </citation>
    <scope>NUCLEOTIDE SEQUENCE</scope>
    <source>
        <strain evidence="2">NCAIM Y.01608</strain>
    </source>
</reference>